<gene>
    <name evidence="3" type="primary">LOC104239185</name>
</gene>
<dbReference type="SUPFAM" id="SSF56672">
    <property type="entry name" value="DNA/RNA polymerases"/>
    <property type="match status" value="1"/>
</dbReference>
<feature type="compositionally biased region" description="Acidic residues" evidence="1">
    <location>
        <begin position="1"/>
        <end position="11"/>
    </location>
</feature>
<dbReference type="InterPro" id="IPR043128">
    <property type="entry name" value="Rev_trsase/Diguanyl_cyclase"/>
</dbReference>
<dbReference type="Proteomes" id="UP000189701">
    <property type="component" value="Unplaced"/>
</dbReference>
<organism evidence="2 3">
    <name type="scientific">Nicotiana sylvestris</name>
    <name type="common">Wood tobacco</name>
    <name type="synonym">South American tobacco</name>
    <dbReference type="NCBI Taxonomy" id="4096"/>
    <lineage>
        <taxon>Eukaryota</taxon>
        <taxon>Viridiplantae</taxon>
        <taxon>Streptophyta</taxon>
        <taxon>Embryophyta</taxon>
        <taxon>Tracheophyta</taxon>
        <taxon>Spermatophyta</taxon>
        <taxon>Magnoliopsida</taxon>
        <taxon>eudicotyledons</taxon>
        <taxon>Gunneridae</taxon>
        <taxon>Pentapetalae</taxon>
        <taxon>asterids</taxon>
        <taxon>lamiids</taxon>
        <taxon>Solanales</taxon>
        <taxon>Solanaceae</taxon>
        <taxon>Nicotianoideae</taxon>
        <taxon>Nicotianeae</taxon>
        <taxon>Nicotiana</taxon>
    </lineage>
</organism>
<dbReference type="RefSeq" id="XP_009792054.1">
    <property type="nucleotide sequence ID" value="XM_009793752.1"/>
</dbReference>
<name>A0A1U7XYM3_NICSY</name>
<dbReference type="InterPro" id="IPR043502">
    <property type="entry name" value="DNA/RNA_pol_sf"/>
</dbReference>
<keyword evidence="2" id="KW-1185">Reference proteome</keyword>
<dbReference type="Gene3D" id="3.30.420.10">
    <property type="entry name" value="Ribonuclease H-like superfamily/Ribonuclease H"/>
    <property type="match status" value="1"/>
</dbReference>
<feature type="region of interest" description="Disordered" evidence="1">
    <location>
        <begin position="176"/>
        <end position="204"/>
    </location>
</feature>
<reference evidence="3" key="2">
    <citation type="submission" date="2025-08" db="UniProtKB">
        <authorList>
            <consortium name="RefSeq"/>
        </authorList>
    </citation>
    <scope>IDENTIFICATION</scope>
    <source>
        <tissue evidence="3">Leaf</tissue>
    </source>
</reference>
<evidence type="ECO:0000313" key="2">
    <source>
        <dbReference type="Proteomes" id="UP000189701"/>
    </source>
</evidence>
<dbReference type="InterPro" id="IPR012337">
    <property type="entry name" value="RNaseH-like_sf"/>
</dbReference>
<dbReference type="AlphaFoldDB" id="A0A1U7XYM3"/>
<evidence type="ECO:0000313" key="3">
    <source>
        <dbReference type="RefSeq" id="XP_009792054.1"/>
    </source>
</evidence>
<dbReference type="Gene3D" id="3.30.70.270">
    <property type="match status" value="1"/>
</dbReference>
<evidence type="ECO:0000256" key="1">
    <source>
        <dbReference type="SAM" id="MobiDB-lite"/>
    </source>
</evidence>
<dbReference type="InterPro" id="IPR036397">
    <property type="entry name" value="RNaseH_sf"/>
</dbReference>
<accession>A0A1U7XYM3</accession>
<reference evidence="2" key="1">
    <citation type="journal article" date="2013" name="Genome Biol.">
        <title>Reference genomes and transcriptomes of Nicotiana sylvestris and Nicotiana tomentosiformis.</title>
        <authorList>
            <person name="Sierro N."/>
            <person name="Battey J.N."/>
            <person name="Ouadi S."/>
            <person name="Bovet L."/>
            <person name="Goepfert S."/>
            <person name="Bakaher N."/>
            <person name="Peitsch M.C."/>
            <person name="Ivanov N.V."/>
        </authorList>
    </citation>
    <scope>NUCLEOTIDE SEQUENCE [LARGE SCALE GENOMIC DNA]</scope>
</reference>
<feature type="region of interest" description="Disordered" evidence="1">
    <location>
        <begin position="1"/>
        <end position="51"/>
    </location>
</feature>
<dbReference type="GO" id="GO:0003676">
    <property type="term" value="F:nucleic acid binding"/>
    <property type="evidence" value="ECO:0007669"/>
    <property type="project" value="InterPro"/>
</dbReference>
<dbReference type="eggNOG" id="KOG0017">
    <property type="taxonomic scope" value="Eukaryota"/>
</dbReference>
<dbReference type="PANTHER" id="PTHR48475">
    <property type="entry name" value="RIBONUCLEASE H"/>
    <property type="match status" value="1"/>
</dbReference>
<proteinExistence type="predicted"/>
<sequence length="462" mass="52141">MQTLGDDEEDFFAPRTFVTPEESNDQVVSRRAGADRSNRELPGSQGIPSEITSHRLSVDPKFKPVKQKRDCSPRGIEINPNKISAIEEITVVNNMKAVQRLTERIAALGRFISRSSGKSHHFFALLKRKSNFKWTPECQRALEELKRYLSSPPLLHTPKEDETLFGVGQGLGSRGYRRKMRFAPRGKSSEREQQSPGRQDTENNEADALANLGSSAEEEDLRPRFVVQLIKSVVKEGHTEINSSSLTWDLRNKYIIYLKDGKLPTDPKESKALQTKAARFSFNKNGALYRRTFDGPLAVCLGSSDTGYVLREIHEGSCGNHSGADSLVRKAESTNKTIIQNLKKKLESAKGKWRESLPEVLWAYQTTPKSSRGETHFSLVYGAEAPIPVEVGEPSTRFWNANKESNHEAMATALELLDERREASLVRMAAQKQKIERYYNKRTNLRYFGIGDLVLRKVTLNT</sequence>
<dbReference type="PANTHER" id="PTHR48475:SF2">
    <property type="entry name" value="RIBONUCLEASE H"/>
    <property type="match status" value="1"/>
</dbReference>
<protein>
    <submittedName>
        <fullName evidence="3">Uncharacterized protein LOC104239185</fullName>
    </submittedName>
</protein>
<dbReference type="SUPFAM" id="SSF53098">
    <property type="entry name" value="Ribonuclease H-like"/>
    <property type="match status" value="1"/>
</dbReference>